<dbReference type="Proteomes" id="UP000682403">
    <property type="component" value="Unassembled WGS sequence"/>
</dbReference>
<keyword evidence="1" id="KW-0812">Transmembrane</keyword>
<dbReference type="RefSeq" id="WP_211556184.1">
    <property type="nucleotide sequence ID" value="NZ_JAGVRK010000001.1"/>
</dbReference>
<comment type="caution">
    <text evidence="2">The sequence shown here is derived from an EMBL/GenBank/DDBJ whole genome shotgun (WGS) entry which is preliminary data.</text>
</comment>
<sequence>MMALINLGTAESGLALDQKTLIGFSTTILFIGLLVFLVTILRLAILLHKGHYKQGTKKDTLRRKYEKADYIPGAILAGIGIVYFIIFIFTNIQTGFSTLMIASAICILIFFTMMFVLPEQLLLLYCKFKFKSFNFNKRGYLFSEKD</sequence>
<evidence type="ECO:0000313" key="2">
    <source>
        <dbReference type="EMBL" id="MBS2967611.1"/>
    </source>
</evidence>
<reference evidence="2 3" key="1">
    <citation type="submission" date="2021-04" db="EMBL/GenBank/DDBJ databases">
        <title>Metabacillus sp. strain KIGAM252 whole genome sequence.</title>
        <authorList>
            <person name="Seo M.-J."/>
            <person name="Cho E.-S."/>
            <person name="Hwang C.Y."/>
            <person name="Yoon D.J."/>
        </authorList>
    </citation>
    <scope>NUCLEOTIDE SEQUENCE [LARGE SCALE GENOMIC DNA]</scope>
    <source>
        <strain evidence="2 3">KIGAM252</strain>
    </source>
</reference>
<evidence type="ECO:0000313" key="3">
    <source>
        <dbReference type="Proteomes" id="UP000682403"/>
    </source>
</evidence>
<accession>A0ABS5LAF1</accession>
<name>A0ABS5LAF1_9BACI</name>
<dbReference type="EMBL" id="JAGVRK010000001">
    <property type="protein sequence ID" value="MBS2967611.1"/>
    <property type="molecule type" value="Genomic_DNA"/>
</dbReference>
<feature type="transmembrane region" description="Helical" evidence="1">
    <location>
        <begin position="68"/>
        <end position="89"/>
    </location>
</feature>
<gene>
    <name evidence="2" type="ORF">J9317_02345</name>
</gene>
<feature type="transmembrane region" description="Helical" evidence="1">
    <location>
        <begin position="20"/>
        <end position="47"/>
    </location>
</feature>
<proteinExistence type="predicted"/>
<feature type="transmembrane region" description="Helical" evidence="1">
    <location>
        <begin position="95"/>
        <end position="117"/>
    </location>
</feature>
<keyword evidence="3" id="KW-1185">Reference proteome</keyword>
<protein>
    <submittedName>
        <fullName evidence="2">Uncharacterized protein</fullName>
    </submittedName>
</protein>
<keyword evidence="1" id="KW-1133">Transmembrane helix</keyword>
<evidence type="ECO:0000256" key="1">
    <source>
        <dbReference type="SAM" id="Phobius"/>
    </source>
</evidence>
<keyword evidence="1" id="KW-0472">Membrane</keyword>
<organism evidence="2 3">
    <name type="scientific">Metabacillus flavus</name>
    <dbReference type="NCBI Taxonomy" id="2823519"/>
    <lineage>
        <taxon>Bacteria</taxon>
        <taxon>Bacillati</taxon>
        <taxon>Bacillota</taxon>
        <taxon>Bacilli</taxon>
        <taxon>Bacillales</taxon>
        <taxon>Bacillaceae</taxon>
        <taxon>Metabacillus</taxon>
    </lineage>
</organism>